<sequence>MNKNTNSNIKLNPIYGLPLLRKHINKGITDISVENIIQRYKEIELDNKKNISSKKANKKLQTIIELSDKIINSNKAQLNILNKKNKNQFNLNLSKSENLNNLNKELTKTISNETNEILMNELQYIGLLSPFNSKLASYTNHIYTFTNRPYKQINKNLNNIYIICKSAFLNMSSIISKPIILINPNIIKITLFYYWKPLRNKYYNSNLHSNFLILSYNKLEKLVNLLSNLFKKSIELELIRIYSPQNESNILANLIGILSNFIKFRYIHMKLFKVSKTKNINKGITNRFSNNKIPSFLSGIYLKLAGRVLTQKLQRRVKSKIVQKGSLARTKARLINTNRFVNKNKRGTFSITIKTGHIIND</sequence>
<dbReference type="EMBL" id="MT267529">
    <property type="protein sequence ID" value="QRN74273.1"/>
    <property type="molecule type" value="Genomic_DNA"/>
</dbReference>
<dbReference type="GO" id="GO:0003735">
    <property type="term" value="F:structural constituent of ribosome"/>
    <property type="evidence" value="ECO:0007669"/>
    <property type="project" value="InterPro"/>
</dbReference>
<dbReference type="AlphaFoldDB" id="A0A891ZRV9"/>
<keyword evidence="3" id="KW-0689">Ribosomal protein</keyword>
<comment type="subcellular location">
    <subcellularLocation>
        <location evidence="1">Mitochondrion</location>
    </subcellularLocation>
</comment>
<dbReference type="GeneID" id="67270255"/>
<keyword evidence="5" id="KW-0687">Ribonucleoprotein</keyword>
<dbReference type="RefSeq" id="YP_010165701.1">
    <property type="nucleotide sequence ID" value="NC_057510.1"/>
</dbReference>
<dbReference type="InterPro" id="IPR007980">
    <property type="entry name" value="Ribosomal_uS3m_fun"/>
</dbReference>
<evidence type="ECO:0000313" key="7">
    <source>
        <dbReference type="EMBL" id="QRN74273.1"/>
    </source>
</evidence>
<organism evidence="7">
    <name type="scientific">Lactarius trivialis</name>
    <dbReference type="NCBI Taxonomy" id="217427"/>
    <lineage>
        <taxon>Eukaryota</taxon>
        <taxon>Fungi</taxon>
        <taxon>Dikarya</taxon>
        <taxon>Basidiomycota</taxon>
        <taxon>Agaricomycotina</taxon>
        <taxon>Agaricomycetes</taxon>
        <taxon>Russulales</taxon>
        <taxon>Russulaceae</taxon>
        <taxon>Lactarius</taxon>
    </lineage>
</organism>
<keyword evidence="4 7" id="KW-0496">Mitochondrion</keyword>
<dbReference type="Pfam" id="PF05316">
    <property type="entry name" value="VAR1"/>
    <property type="match status" value="1"/>
</dbReference>
<dbReference type="GO" id="GO:0005739">
    <property type="term" value="C:mitochondrion"/>
    <property type="evidence" value="ECO:0007669"/>
    <property type="project" value="UniProtKB-SubCell"/>
</dbReference>
<evidence type="ECO:0000256" key="2">
    <source>
        <dbReference type="ARBA" id="ARBA00010761"/>
    </source>
</evidence>
<reference evidence="7" key="1">
    <citation type="journal article" date="2020" name="Mitochondrial DNA Part B Resour">
        <title>The complete mitochondrial genome sequence of Lactarius trivialis (Russulalles, Basidiomycota).</title>
        <authorList>
            <person name="Shao S.-C."/>
            <person name="Luo Y."/>
            <person name="Yu W.-B."/>
        </authorList>
    </citation>
    <scope>NUCLEOTIDE SEQUENCE</scope>
</reference>
<dbReference type="GO" id="GO:1990904">
    <property type="term" value="C:ribonucleoprotein complex"/>
    <property type="evidence" value="ECO:0007669"/>
    <property type="project" value="UniProtKB-KW"/>
</dbReference>
<evidence type="ECO:0000256" key="5">
    <source>
        <dbReference type="ARBA" id="ARBA00023274"/>
    </source>
</evidence>
<evidence type="ECO:0000256" key="4">
    <source>
        <dbReference type="ARBA" id="ARBA00023128"/>
    </source>
</evidence>
<accession>A0A891ZRV9</accession>
<name>A0A891ZRV9_9AGAM</name>
<gene>
    <name evidence="7" type="primary">orf361</name>
</gene>
<evidence type="ECO:0000256" key="1">
    <source>
        <dbReference type="ARBA" id="ARBA00004173"/>
    </source>
</evidence>
<evidence type="ECO:0000256" key="3">
    <source>
        <dbReference type="ARBA" id="ARBA00022980"/>
    </source>
</evidence>
<protein>
    <recommendedName>
        <fullName evidence="6">Small ribosomal subunit protein uS3m</fullName>
    </recommendedName>
</protein>
<geneLocation type="mitochondrion" evidence="7"/>
<dbReference type="GO" id="GO:0006412">
    <property type="term" value="P:translation"/>
    <property type="evidence" value="ECO:0007669"/>
    <property type="project" value="InterPro"/>
</dbReference>
<dbReference type="GO" id="GO:0005840">
    <property type="term" value="C:ribosome"/>
    <property type="evidence" value="ECO:0007669"/>
    <property type="project" value="UniProtKB-KW"/>
</dbReference>
<proteinExistence type="inferred from homology"/>
<comment type="similarity">
    <text evidence="2">Belongs to the universal ribosomal protein uS3 family.</text>
</comment>
<evidence type="ECO:0000256" key="6">
    <source>
        <dbReference type="ARBA" id="ARBA00035157"/>
    </source>
</evidence>